<comment type="caution">
    <text evidence="1">The sequence shown here is derived from an EMBL/GenBank/DDBJ whole genome shotgun (WGS) entry which is preliminary data.</text>
</comment>
<protein>
    <submittedName>
        <fullName evidence="1">Uncharacterized protein</fullName>
    </submittedName>
</protein>
<organism evidence="1">
    <name type="scientific">Tanacetum cinerariifolium</name>
    <name type="common">Dalmatian daisy</name>
    <name type="synonym">Chrysanthemum cinerariifolium</name>
    <dbReference type="NCBI Taxonomy" id="118510"/>
    <lineage>
        <taxon>Eukaryota</taxon>
        <taxon>Viridiplantae</taxon>
        <taxon>Streptophyta</taxon>
        <taxon>Embryophyta</taxon>
        <taxon>Tracheophyta</taxon>
        <taxon>Spermatophyta</taxon>
        <taxon>Magnoliopsida</taxon>
        <taxon>eudicotyledons</taxon>
        <taxon>Gunneridae</taxon>
        <taxon>Pentapetalae</taxon>
        <taxon>asterids</taxon>
        <taxon>campanulids</taxon>
        <taxon>Asterales</taxon>
        <taxon>Asteraceae</taxon>
        <taxon>Asteroideae</taxon>
        <taxon>Anthemideae</taxon>
        <taxon>Anthemidinae</taxon>
        <taxon>Tanacetum</taxon>
    </lineage>
</organism>
<name>A0A699HM41_TANCI</name>
<dbReference type="AlphaFoldDB" id="A0A699HM41"/>
<reference evidence="1" key="1">
    <citation type="journal article" date="2019" name="Sci. Rep.">
        <title>Draft genome of Tanacetum cinerariifolium, the natural source of mosquito coil.</title>
        <authorList>
            <person name="Yamashiro T."/>
            <person name="Shiraishi A."/>
            <person name="Satake H."/>
            <person name="Nakayama K."/>
        </authorList>
    </citation>
    <scope>NUCLEOTIDE SEQUENCE</scope>
</reference>
<gene>
    <name evidence="1" type="ORF">Tci_380575</name>
</gene>
<accession>A0A699HM41</accession>
<evidence type="ECO:0000313" key="1">
    <source>
        <dbReference type="EMBL" id="GEY08601.1"/>
    </source>
</evidence>
<sequence>MPSAEADENFSSLPLKETVRAALATLGFVEEKDPSFSSTALVNSFSLRIRYFSPIWRVLMVYIVKSMDGMQGSHDQLNIKQQMIAYNLFWGLDIDIGSVYKNNKLKTFKPHHISTTTFKIPSALKVALTFHMLKVAKLLPEPEETLILSSEIHVEEPVSTADTTKSVDAFESAEVLGNRPKPTDVEKVEEDFGIKSLGNVSFYALYGNDLNMGADESPFNIESETKFVRKVDPTLNINVHEAGSLLADKEITETDEAITDDVIDEFIDLVNSQYANLNASIDKPNKLNPIGHLQVDFNSLSAKVENLESFPSQRVADKIDDAMPIMVVDALSSKPCPIDKAILYKVGKSIKRNVKKEIRVVNELLRELVRLIDLVPASVKFATKGENVNTQAQSDPIIKEDPAVTVPAPAQREQQPNESTTEQVTTKEAPVVFDDIPIPSPTPLNLIRPTIIDNIPYEQFAENLFSSGGSVPKLLNLQQFSTSMEGQMTLEDAKAQMEKSRATQAGKLSFPSSSQLTAFEFLLVEKKSDSKGKRMKDSLSAKPQ</sequence>
<proteinExistence type="predicted"/>
<dbReference type="EMBL" id="BKCJ010150784">
    <property type="protein sequence ID" value="GEY08601.1"/>
    <property type="molecule type" value="Genomic_DNA"/>
</dbReference>